<dbReference type="GO" id="GO:0052913">
    <property type="term" value="F:16S rRNA (guanine(966)-N(2))-methyltransferase activity"/>
    <property type="evidence" value="ECO:0007669"/>
    <property type="project" value="UniProtKB-EC"/>
</dbReference>
<dbReference type="SUPFAM" id="SSF53335">
    <property type="entry name" value="S-adenosyl-L-methionine-dependent methyltransferases"/>
    <property type="match status" value="1"/>
</dbReference>
<dbReference type="NCBIfam" id="TIGR00095">
    <property type="entry name" value="16S rRNA (guanine(966)-N(2))-methyltransferase RsmD"/>
    <property type="match status" value="1"/>
</dbReference>
<proteinExistence type="predicted"/>
<evidence type="ECO:0000313" key="4">
    <source>
        <dbReference type="EMBL" id="MCU6716862.1"/>
    </source>
</evidence>
<evidence type="ECO:0000313" key="6">
    <source>
        <dbReference type="Proteomes" id="UP001209666"/>
    </source>
</evidence>
<keyword evidence="1 3" id="KW-0489">Methyltransferase</keyword>
<dbReference type="EMBL" id="JAJEQW010000001">
    <property type="protein sequence ID" value="MCC2241134.1"/>
    <property type="molecule type" value="Genomic_DNA"/>
</dbReference>
<sequence length="184" mass="20748">MRIIAGKGRSLPLKTIEGIDTRPTTDRIKETLFNMLQYEIADCRFLDLFAGSGQIGLEAVSRGAKEAVFVESGKKAAACIQDNINFTQFNDQCRLMQMDVMAAIRSLEGKGTFQIIFMDPPYNQELEKDVLMLLSKSTLVDEDTVIIVEASLKTGFEYLEELGFTLDKCKKYKTNLHAFISRKE</sequence>
<evidence type="ECO:0000256" key="2">
    <source>
        <dbReference type="ARBA" id="ARBA00022679"/>
    </source>
</evidence>
<evidence type="ECO:0000256" key="1">
    <source>
        <dbReference type="ARBA" id="ARBA00022603"/>
    </source>
</evidence>
<dbReference type="Pfam" id="PF03602">
    <property type="entry name" value="Cons_hypoth95"/>
    <property type="match status" value="1"/>
</dbReference>
<dbReference type="AlphaFoldDB" id="A0AAW4WKB4"/>
<dbReference type="Proteomes" id="UP001209666">
    <property type="component" value="Unassembled WGS sequence"/>
</dbReference>
<keyword evidence="2 3" id="KW-0808">Transferase</keyword>
<dbReference type="PANTHER" id="PTHR43542:SF1">
    <property type="entry name" value="METHYLTRANSFERASE"/>
    <property type="match status" value="1"/>
</dbReference>
<evidence type="ECO:0000313" key="3">
    <source>
        <dbReference type="EMBL" id="MCC2241134.1"/>
    </source>
</evidence>
<dbReference type="InterPro" id="IPR002052">
    <property type="entry name" value="DNA_methylase_N6_adenine_CS"/>
</dbReference>
<name>A0AAW4WKB4_9FIRM</name>
<dbReference type="CDD" id="cd02440">
    <property type="entry name" value="AdoMet_MTases"/>
    <property type="match status" value="1"/>
</dbReference>
<dbReference type="PIRSF" id="PIRSF004553">
    <property type="entry name" value="CHP00095"/>
    <property type="match status" value="1"/>
</dbReference>
<dbReference type="InterPro" id="IPR004398">
    <property type="entry name" value="RNA_MeTrfase_RsmD"/>
</dbReference>
<dbReference type="PROSITE" id="PS00092">
    <property type="entry name" value="N6_MTASE"/>
    <property type="match status" value="1"/>
</dbReference>
<dbReference type="Proteomes" id="UP001198893">
    <property type="component" value="Unassembled WGS sequence"/>
</dbReference>
<dbReference type="PANTHER" id="PTHR43542">
    <property type="entry name" value="METHYLTRANSFERASE"/>
    <property type="match status" value="1"/>
</dbReference>
<organism evidence="3 5">
    <name type="scientific">Roseburia amylophila</name>
    <dbReference type="NCBI Taxonomy" id="2981794"/>
    <lineage>
        <taxon>Bacteria</taxon>
        <taxon>Bacillati</taxon>
        <taxon>Bacillota</taxon>
        <taxon>Clostridia</taxon>
        <taxon>Lachnospirales</taxon>
        <taxon>Lachnospiraceae</taxon>
        <taxon>Roseburia</taxon>
    </lineage>
</organism>
<reference evidence="4" key="3">
    <citation type="submission" date="2022-09" db="EMBL/GenBank/DDBJ databases">
        <authorList>
            <person name="Hitch T.C.A."/>
        </authorList>
    </citation>
    <scope>NUCLEOTIDE SEQUENCE</scope>
    <source>
        <strain evidence="4">Sanger_19</strain>
    </source>
</reference>
<dbReference type="InterPro" id="IPR029063">
    <property type="entry name" value="SAM-dependent_MTases_sf"/>
</dbReference>
<gene>
    <name evidence="3" type="primary">rsmD</name>
    <name evidence="3" type="ORF">LKD47_02295</name>
    <name evidence="4" type="ORF">OCV43_06155</name>
</gene>
<reference evidence="3" key="2">
    <citation type="submission" date="2021-10" db="EMBL/GenBank/DDBJ databases">
        <title>Anaerobic single-cell dispensing facilitates the cultivation of human gut bacteria.</title>
        <authorList>
            <person name="Afrizal A."/>
        </authorList>
    </citation>
    <scope>NUCLEOTIDE SEQUENCE</scope>
    <source>
        <strain evidence="3">CLA-AA-H204</strain>
    </source>
</reference>
<dbReference type="GO" id="GO:0003676">
    <property type="term" value="F:nucleic acid binding"/>
    <property type="evidence" value="ECO:0007669"/>
    <property type="project" value="InterPro"/>
</dbReference>
<accession>A0AAW4WKB4</accession>
<dbReference type="EC" id="2.1.1.171" evidence="3"/>
<evidence type="ECO:0000313" key="5">
    <source>
        <dbReference type="Proteomes" id="UP001198893"/>
    </source>
</evidence>
<keyword evidence="6" id="KW-1185">Reference proteome</keyword>
<comment type="caution">
    <text evidence="3">The sequence shown here is derived from an EMBL/GenBank/DDBJ whole genome shotgun (WGS) entry which is preliminary data.</text>
</comment>
<dbReference type="EMBL" id="JAOQKI010000007">
    <property type="protein sequence ID" value="MCU6716862.1"/>
    <property type="molecule type" value="Genomic_DNA"/>
</dbReference>
<dbReference type="RefSeq" id="WP_022243857.1">
    <property type="nucleotide sequence ID" value="NZ_JAJEQW010000001.1"/>
</dbReference>
<dbReference type="Gene3D" id="3.40.50.150">
    <property type="entry name" value="Vaccinia Virus protein VP39"/>
    <property type="match status" value="1"/>
</dbReference>
<protein>
    <submittedName>
        <fullName evidence="3">16S rRNA (Guanine(966)-N(2))-methyltransferase RsmD</fullName>
        <ecNumber evidence="3">2.1.1.171</ecNumber>
    </submittedName>
</protein>
<reference evidence="4 6" key="1">
    <citation type="journal article" date="2021" name="ISME Commun">
        <title>Automated analysis of genomic sequences facilitates high-throughput and comprehensive description of bacteria.</title>
        <authorList>
            <person name="Hitch T.C.A."/>
        </authorList>
    </citation>
    <scope>NUCLEOTIDE SEQUENCE [LARGE SCALE GENOMIC DNA]</scope>
    <source>
        <strain evidence="4 6">Sanger_19</strain>
    </source>
</reference>